<reference evidence="3" key="1">
    <citation type="submission" date="2016-10" db="EMBL/GenBank/DDBJ databases">
        <authorList>
            <person name="Varghese N."/>
            <person name="Submissions S."/>
        </authorList>
    </citation>
    <scope>NUCLEOTIDE SEQUENCE [LARGE SCALE GENOMIC DNA]</scope>
    <source>
        <strain evidence="3">GAS369</strain>
    </source>
</reference>
<dbReference type="AlphaFoldDB" id="A0A1H1RXT0"/>
<gene>
    <name evidence="2" type="ORF">SAMN05444158_1959</name>
</gene>
<keyword evidence="1" id="KW-0812">Transmembrane</keyword>
<sequence>MRHKQESTAMFDCIFEQRPSGTRNAPRKTAAGNRIGWMIIAIGLCGGGFGLPRRAISRASTGR</sequence>
<keyword evidence="3" id="KW-1185">Reference proteome</keyword>
<proteinExistence type="predicted"/>
<dbReference type="Proteomes" id="UP000243904">
    <property type="component" value="Chromosome I"/>
</dbReference>
<evidence type="ECO:0000256" key="1">
    <source>
        <dbReference type="SAM" id="Phobius"/>
    </source>
</evidence>
<organism evidence="2 3">
    <name type="scientific">Bradyrhizobium canariense</name>
    <dbReference type="NCBI Taxonomy" id="255045"/>
    <lineage>
        <taxon>Bacteria</taxon>
        <taxon>Pseudomonadati</taxon>
        <taxon>Pseudomonadota</taxon>
        <taxon>Alphaproteobacteria</taxon>
        <taxon>Hyphomicrobiales</taxon>
        <taxon>Nitrobacteraceae</taxon>
        <taxon>Bradyrhizobium</taxon>
    </lineage>
</organism>
<dbReference type="EMBL" id="LT629750">
    <property type="protein sequence ID" value="SDS40483.1"/>
    <property type="molecule type" value="Genomic_DNA"/>
</dbReference>
<feature type="transmembrane region" description="Helical" evidence="1">
    <location>
        <begin position="35"/>
        <end position="51"/>
    </location>
</feature>
<keyword evidence="1" id="KW-1133">Transmembrane helix</keyword>
<protein>
    <submittedName>
        <fullName evidence="2">Uncharacterized protein</fullName>
    </submittedName>
</protein>
<evidence type="ECO:0000313" key="3">
    <source>
        <dbReference type="Proteomes" id="UP000243904"/>
    </source>
</evidence>
<accession>A0A1H1RXT0</accession>
<keyword evidence="1" id="KW-0472">Membrane</keyword>
<name>A0A1H1RXT0_9BRAD</name>
<evidence type="ECO:0000313" key="2">
    <source>
        <dbReference type="EMBL" id="SDS40483.1"/>
    </source>
</evidence>